<feature type="domain" description="CD-NTase-associated protein 15" evidence="2">
    <location>
        <begin position="36"/>
        <end position="154"/>
    </location>
</feature>
<keyword evidence="1" id="KW-1133">Transmembrane helix</keyword>
<evidence type="ECO:0000313" key="3">
    <source>
        <dbReference type="EMBL" id="HCO24982.1"/>
    </source>
</evidence>
<evidence type="ECO:0000259" key="2">
    <source>
        <dbReference type="Pfam" id="PF18153"/>
    </source>
</evidence>
<gene>
    <name evidence="3" type="ORF">DIT97_18880</name>
</gene>
<dbReference type="InterPro" id="IPR041208">
    <property type="entry name" value="Cap15"/>
</dbReference>
<feature type="transmembrane region" description="Helical" evidence="1">
    <location>
        <begin position="6"/>
        <end position="21"/>
    </location>
</feature>
<accession>A0A3D3RA76</accession>
<evidence type="ECO:0000313" key="4">
    <source>
        <dbReference type="Proteomes" id="UP000263642"/>
    </source>
</evidence>
<dbReference type="Pfam" id="PF18153">
    <property type="entry name" value="Cap15_CD_rec"/>
    <property type="match status" value="1"/>
</dbReference>
<keyword evidence="1" id="KW-0472">Membrane</keyword>
<dbReference type="Proteomes" id="UP000263642">
    <property type="component" value="Unassembled WGS sequence"/>
</dbReference>
<protein>
    <recommendedName>
        <fullName evidence="2">CD-NTase-associated protein 15 domain-containing protein</fullName>
    </recommendedName>
</protein>
<sequence length="160" mass="17981">YFGVVVSIGSVAFFGLLYYFFDHYAWRMPGISQLVAIPNLAGTWYVTGNSVGVDEVMHEWKGEARIEQTWSRIAISLETDGSRSRSAMASLERDAGHGFRVIYGYTNEPKGTAEELRIHSGTCQLVISSKLDSADATYFNDYQRRTCGTMTWKRVLENGD</sequence>
<feature type="non-terminal residue" evidence="3">
    <location>
        <position position="1"/>
    </location>
</feature>
<proteinExistence type="predicted"/>
<organism evidence="3 4">
    <name type="scientific">Gimesia maris</name>
    <dbReference type="NCBI Taxonomy" id="122"/>
    <lineage>
        <taxon>Bacteria</taxon>
        <taxon>Pseudomonadati</taxon>
        <taxon>Planctomycetota</taxon>
        <taxon>Planctomycetia</taxon>
        <taxon>Planctomycetales</taxon>
        <taxon>Planctomycetaceae</taxon>
        <taxon>Gimesia</taxon>
    </lineage>
</organism>
<dbReference type="EMBL" id="DQAY01000115">
    <property type="protein sequence ID" value="HCO24982.1"/>
    <property type="molecule type" value="Genomic_DNA"/>
</dbReference>
<reference evidence="3 4" key="1">
    <citation type="journal article" date="2018" name="Nat. Biotechnol.">
        <title>A standardized bacterial taxonomy based on genome phylogeny substantially revises the tree of life.</title>
        <authorList>
            <person name="Parks D.H."/>
            <person name="Chuvochina M."/>
            <person name="Waite D.W."/>
            <person name="Rinke C."/>
            <person name="Skarshewski A."/>
            <person name="Chaumeil P.A."/>
            <person name="Hugenholtz P."/>
        </authorList>
    </citation>
    <scope>NUCLEOTIDE SEQUENCE [LARGE SCALE GENOMIC DNA]</scope>
    <source>
        <strain evidence="3">UBA9375</strain>
    </source>
</reference>
<keyword evidence="1" id="KW-0812">Transmembrane</keyword>
<evidence type="ECO:0000256" key="1">
    <source>
        <dbReference type="SAM" id="Phobius"/>
    </source>
</evidence>
<name>A0A3D3RA76_9PLAN</name>
<dbReference type="AlphaFoldDB" id="A0A3D3RA76"/>
<comment type="caution">
    <text evidence="3">The sequence shown here is derived from an EMBL/GenBank/DDBJ whole genome shotgun (WGS) entry which is preliminary data.</text>
</comment>